<keyword evidence="2 5" id="KW-0812">Transmembrane</keyword>
<evidence type="ECO:0000256" key="3">
    <source>
        <dbReference type="ARBA" id="ARBA00022989"/>
    </source>
</evidence>
<organism evidence="7 8">
    <name type="scientific">Herbidospora galbida</name>
    <dbReference type="NCBI Taxonomy" id="2575442"/>
    <lineage>
        <taxon>Bacteria</taxon>
        <taxon>Bacillati</taxon>
        <taxon>Actinomycetota</taxon>
        <taxon>Actinomycetes</taxon>
        <taxon>Streptosporangiales</taxon>
        <taxon>Streptosporangiaceae</taxon>
        <taxon>Herbidospora</taxon>
    </lineage>
</organism>
<evidence type="ECO:0000313" key="8">
    <source>
        <dbReference type="Proteomes" id="UP000308705"/>
    </source>
</evidence>
<dbReference type="RefSeq" id="WP_137247509.1">
    <property type="nucleotide sequence ID" value="NZ_SZQA01000011.1"/>
</dbReference>
<feature type="domain" description="RDD" evidence="6">
    <location>
        <begin position="24"/>
        <end position="148"/>
    </location>
</feature>
<gene>
    <name evidence="7" type="ORF">FDA94_14155</name>
</gene>
<proteinExistence type="predicted"/>
<dbReference type="EMBL" id="SZQA01000011">
    <property type="protein sequence ID" value="TKK88430.1"/>
    <property type="molecule type" value="Genomic_DNA"/>
</dbReference>
<dbReference type="PANTHER" id="PTHR38480:SF1">
    <property type="entry name" value="SLR0254 PROTEIN"/>
    <property type="match status" value="1"/>
</dbReference>
<accession>A0A4U3MHW2</accession>
<dbReference type="InterPro" id="IPR010432">
    <property type="entry name" value="RDD"/>
</dbReference>
<keyword evidence="3 5" id="KW-1133">Transmembrane helix</keyword>
<feature type="transmembrane region" description="Helical" evidence="5">
    <location>
        <begin position="60"/>
        <end position="79"/>
    </location>
</feature>
<evidence type="ECO:0000256" key="1">
    <source>
        <dbReference type="ARBA" id="ARBA00004141"/>
    </source>
</evidence>
<feature type="transmembrane region" description="Helical" evidence="5">
    <location>
        <begin position="28"/>
        <end position="53"/>
    </location>
</feature>
<comment type="subcellular location">
    <subcellularLocation>
        <location evidence="1">Membrane</location>
        <topology evidence="1">Multi-pass membrane protein</topology>
    </subcellularLocation>
</comment>
<dbReference type="AlphaFoldDB" id="A0A4U3MHW2"/>
<dbReference type="OrthoDB" id="9787732at2"/>
<name>A0A4U3MHW2_9ACTN</name>
<dbReference type="PANTHER" id="PTHR38480">
    <property type="entry name" value="SLR0254 PROTEIN"/>
    <property type="match status" value="1"/>
</dbReference>
<dbReference type="Proteomes" id="UP000308705">
    <property type="component" value="Unassembled WGS sequence"/>
</dbReference>
<evidence type="ECO:0000313" key="7">
    <source>
        <dbReference type="EMBL" id="TKK88430.1"/>
    </source>
</evidence>
<evidence type="ECO:0000259" key="6">
    <source>
        <dbReference type="Pfam" id="PF06271"/>
    </source>
</evidence>
<keyword evidence="8" id="KW-1185">Reference proteome</keyword>
<dbReference type="Pfam" id="PF06271">
    <property type="entry name" value="RDD"/>
    <property type="match status" value="1"/>
</dbReference>
<keyword evidence="4 5" id="KW-0472">Membrane</keyword>
<evidence type="ECO:0000256" key="5">
    <source>
        <dbReference type="SAM" id="Phobius"/>
    </source>
</evidence>
<reference evidence="7 8" key="1">
    <citation type="submission" date="2019-04" db="EMBL/GenBank/DDBJ databases">
        <title>Herbidospora sp. NEAU-GS14.nov., a novel actinomycete isolated from soil.</title>
        <authorList>
            <person name="Han L."/>
        </authorList>
    </citation>
    <scope>NUCLEOTIDE SEQUENCE [LARGE SCALE GENOMIC DNA]</scope>
    <source>
        <strain evidence="7 8">NEAU-GS14</strain>
    </source>
</reference>
<protein>
    <submittedName>
        <fullName evidence="7">RDD family protein</fullName>
    </submittedName>
</protein>
<dbReference type="GO" id="GO:0016020">
    <property type="term" value="C:membrane"/>
    <property type="evidence" value="ECO:0007669"/>
    <property type="project" value="UniProtKB-SubCell"/>
</dbReference>
<sequence>MSDVPRPDLVTGDAVALDVPLAQLPIRVVAFLIDLIVQIVLLVGALLLIAFALGDIDESLATALIIVSIVAVVVGYPVTFETLSRGRSLGKMALGLRVVADDGGPERFRQAFFRGLTSVVEIYMLTGAPAVICALVNQKGKRLGDLFGGTVVISERAPKDSETPPEMPPQLATWAATLELTGLTDDLATVARQYLTRLPQLSPHAAHEMGLRIASQVSARVQPPPPPGVPPYAYLAAVLAERRRRDIARFSQRRQGQL</sequence>
<comment type="caution">
    <text evidence="7">The sequence shown here is derived from an EMBL/GenBank/DDBJ whole genome shotgun (WGS) entry which is preliminary data.</text>
</comment>
<evidence type="ECO:0000256" key="4">
    <source>
        <dbReference type="ARBA" id="ARBA00023136"/>
    </source>
</evidence>
<evidence type="ECO:0000256" key="2">
    <source>
        <dbReference type="ARBA" id="ARBA00022692"/>
    </source>
</evidence>